<dbReference type="Pfam" id="PF14412">
    <property type="entry name" value="AHH"/>
    <property type="match status" value="1"/>
</dbReference>
<dbReference type="HOGENOM" id="CLU_1057474_0_0_6"/>
<evidence type="ECO:0000313" key="2">
    <source>
        <dbReference type="Proteomes" id="UP000009100"/>
    </source>
</evidence>
<gene>
    <name evidence="1" type="ordered locus">VS_II0983</name>
</gene>
<sequence length="263" mass="30055">MTPLMEIERIKLYSGNNKGSLKKTVKTGKRHDFERRSCWRSANKISEPNKYPSAHPWYVEASEKVSVTGHHILSVSGVKAASKTKYGTMLEAAKYDTNHCKNIVALPTLSQMACELEVPIHYGNHNGEAIPDMQMGMSYHMFTTKMILHMLKLLRRKGTCPGDTESESQEVLVNVDYLSCIKLEWISSFNLLLHKFGKDYRENGPGCREITDNIEKKKDESKSCVERYHGYNLSPLIDSMKHNNRLKTVFELENFGKGLEYDT</sequence>
<organism evidence="1 2">
    <name type="scientific">Vibrio atlanticus (strain LGP32)</name>
    <name type="common">Vibrio splendidus (strain Mel32)</name>
    <dbReference type="NCBI Taxonomy" id="575788"/>
    <lineage>
        <taxon>Bacteria</taxon>
        <taxon>Pseudomonadati</taxon>
        <taxon>Pseudomonadota</taxon>
        <taxon>Gammaproteobacteria</taxon>
        <taxon>Vibrionales</taxon>
        <taxon>Vibrionaceae</taxon>
        <taxon>Vibrio</taxon>
    </lineage>
</organism>
<protein>
    <submittedName>
        <fullName evidence="1">Uncharacterized protein</fullName>
    </submittedName>
</protein>
<proteinExistence type="predicted"/>
<dbReference type="InterPro" id="IPR032871">
    <property type="entry name" value="AHH_dom_containing"/>
</dbReference>
<dbReference type="EMBL" id="FM954973">
    <property type="protein sequence ID" value="CAV26849.1"/>
    <property type="molecule type" value="Genomic_DNA"/>
</dbReference>
<dbReference type="KEGG" id="vsp:VS_II0983"/>
<dbReference type="PATRIC" id="fig|575788.5.peg.926"/>
<dbReference type="Proteomes" id="UP000009100">
    <property type="component" value="Chromosome 2"/>
</dbReference>
<dbReference type="AlphaFoldDB" id="B7VTS0"/>
<evidence type="ECO:0000313" key="1">
    <source>
        <dbReference type="EMBL" id="CAV26849.1"/>
    </source>
</evidence>
<accession>B7VTS0</accession>
<reference evidence="1 2" key="1">
    <citation type="submission" date="2009-02" db="EMBL/GenBank/DDBJ databases">
        <title>Vibrio splendidus str. LGP32 complete genome.</title>
        <authorList>
            <person name="Mazel D."/>
            <person name="Le Roux F."/>
        </authorList>
    </citation>
    <scope>NUCLEOTIDE SEQUENCE [LARGE SCALE GENOMIC DNA]</scope>
    <source>
        <strain evidence="1 2">LGP32</strain>
    </source>
</reference>
<name>B7VTS0_VIBA3</name>
<dbReference type="STRING" id="575788.VS_II0983"/>